<keyword evidence="2" id="KW-1185">Reference proteome</keyword>
<name>A0ACB8A6K6_9AGAM</name>
<proteinExistence type="predicted"/>
<comment type="caution">
    <text evidence="1">The sequence shown here is derived from an EMBL/GenBank/DDBJ whole genome shotgun (WGS) entry which is preliminary data.</text>
</comment>
<dbReference type="EMBL" id="MU267792">
    <property type="protein sequence ID" value="KAH7908879.1"/>
    <property type="molecule type" value="Genomic_DNA"/>
</dbReference>
<accession>A0ACB8A6K6</accession>
<evidence type="ECO:0000313" key="1">
    <source>
        <dbReference type="EMBL" id="KAH7908879.1"/>
    </source>
</evidence>
<reference evidence="1" key="1">
    <citation type="journal article" date="2021" name="New Phytol.">
        <title>Evolutionary innovations through gain and loss of genes in the ectomycorrhizal Boletales.</title>
        <authorList>
            <person name="Wu G."/>
            <person name="Miyauchi S."/>
            <person name="Morin E."/>
            <person name="Kuo A."/>
            <person name="Drula E."/>
            <person name="Varga T."/>
            <person name="Kohler A."/>
            <person name="Feng B."/>
            <person name="Cao Y."/>
            <person name="Lipzen A."/>
            <person name="Daum C."/>
            <person name="Hundley H."/>
            <person name="Pangilinan J."/>
            <person name="Johnson J."/>
            <person name="Barry K."/>
            <person name="LaButti K."/>
            <person name="Ng V."/>
            <person name="Ahrendt S."/>
            <person name="Min B."/>
            <person name="Choi I.G."/>
            <person name="Park H."/>
            <person name="Plett J.M."/>
            <person name="Magnuson J."/>
            <person name="Spatafora J.W."/>
            <person name="Nagy L.G."/>
            <person name="Henrissat B."/>
            <person name="Grigoriev I.V."/>
            <person name="Yang Z.L."/>
            <person name="Xu J."/>
            <person name="Martin F.M."/>
        </authorList>
    </citation>
    <scope>NUCLEOTIDE SEQUENCE</scope>
    <source>
        <strain evidence="1">ATCC 28755</strain>
    </source>
</reference>
<protein>
    <submittedName>
        <fullName evidence="1">Fungal-specific transcription factor domain-containing protein</fullName>
    </submittedName>
</protein>
<sequence>MESSSRDPKSNDSQPVPQQPISSSTAKPTRKPRQKKQADDPKPSRPAAESSSSSRRPPSRRESTGNSTSQPTAADLQEAARQNALRGPTLQPYPGPVPYMMNNYPIHPSPFTQHPSGASYGSPGTMNGASGPGMPGQYYPMHQSPYPPPPHGYAPYHQYPQQMMMYGHPPRNPSLPEQPQPASAPSPVQAPPSSSTGKRKRKVDGGRGKAIADRDSDQEGPSGSDIAGKQSTPAASTPTAAEMKKRTKTQRACDSCRSRKIRCDVLIDSEPPLCQHCKQYGFECTFFLPITETRFKKKKLEEEAAEKEKEKSADLARNNTSSPQTDSQKADRRVYGPTTAVHLLHSQATISARVYESYDQRYQHTWEVTNSGDGVITVQNVTEDEKQISHPKPIDLRIEPEVVQNLVNAYFKDIAPILPVVTQAEFVANPSPSPILLYSMCLVAAARREVPQSVFDSIRYAVNSVIKSDDVLSTASIANVQALLILSMVGDSHSQYVPNALSALWIRLGTAIRMAQDLGLHRAESVKQDIELRRRLWGACVICDRWISLTYGHPYMIDVQDCDARLPSSGDPNDLYMDELVRLSVILGRVLKTIYSPSGLMFTTDDMLNTLLTDLENWKTHLPESLQYRGPDTPQNAGLLHLLYSTVCMIFWRVFMRISYSCPAHLKFGLTVETWSALVTLTGESIDWLDAHERMYDVWLLVAYSATSCALVQYHTWARRQDADAAANLRRLRDCVRRWEGSISPDHMSARRKTAEIISLLYESTQGRQPLGGLEYKKDPSRPGGGVFVAHGEARGGDYQGIPQGTIITSSDDESEAINDLRNQRGSSLVTITPLPGSGTGAGGGGEGGGVLNMNPALNKGQTPGNVQVLNMLDVPQASGTLQQFAMADVGLLEGIPGGMFDWGMCSSLFRMASVLLLFISIASFPISFLFQTSLAFILHALGYPRLRI</sequence>
<dbReference type="Proteomes" id="UP000790377">
    <property type="component" value="Unassembled WGS sequence"/>
</dbReference>
<organism evidence="1 2">
    <name type="scientific">Hygrophoropsis aurantiaca</name>
    <dbReference type="NCBI Taxonomy" id="72124"/>
    <lineage>
        <taxon>Eukaryota</taxon>
        <taxon>Fungi</taxon>
        <taxon>Dikarya</taxon>
        <taxon>Basidiomycota</taxon>
        <taxon>Agaricomycotina</taxon>
        <taxon>Agaricomycetes</taxon>
        <taxon>Agaricomycetidae</taxon>
        <taxon>Boletales</taxon>
        <taxon>Coniophorineae</taxon>
        <taxon>Hygrophoropsidaceae</taxon>
        <taxon>Hygrophoropsis</taxon>
    </lineage>
</organism>
<gene>
    <name evidence="1" type="ORF">BJ138DRAFT_305027</name>
</gene>
<evidence type="ECO:0000313" key="2">
    <source>
        <dbReference type="Proteomes" id="UP000790377"/>
    </source>
</evidence>